<keyword evidence="2" id="KW-0732">Signal</keyword>
<feature type="chain" id="PRO_5039106803" description="Secreted protein" evidence="2">
    <location>
        <begin position="25"/>
        <end position="233"/>
    </location>
</feature>
<evidence type="ECO:0000256" key="1">
    <source>
        <dbReference type="SAM" id="MobiDB-lite"/>
    </source>
</evidence>
<reference evidence="3 4" key="1">
    <citation type="submission" date="2020-02" db="EMBL/GenBank/DDBJ databases">
        <title>Characterization of phylogenetic diversity of novel bifidobacterial species isolated in Czech ZOOs.</title>
        <authorList>
            <person name="Lugli G.A."/>
            <person name="Vera N.B."/>
            <person name="Ventura M."/>
        </authorList>
    </citation>
    <scope>NUCLEOTIDE SEQUENCE [LARGE SCALE GENOMIC DNA]</scope>
    <source>
        <strain evidence="3 4">DSM 109957</strain>
    </source>
</reference>
<dbReference type="AlphaFoldDB" id="A0A7Y0HUS5"/>
<keyword evidence="4" id="KW-1185">Reference proteome</keyword>
<dbReference type="Proteomes" id="UP000532194">
    <property type="component" value="Unassembled WGS sequence"/>
</dbReference>
<feature type="compositionally biased region" description="Low complexity" evidence="1">
    <location>
        <begin position="44"/>
        <end position="58"/>
    </location>
</feature>
<evidence type="ECO:0008006" key="5">
    <source>
        <dbReference type="Google" id="ProtNLM"/>
    </source>
</evidence>
<accession>A0A7Y0HUS5</accession>
<feature type="signal peptide" evidence="2">
    <location>
        <begin position="1"/>
        <end position="24"/>
    </location>
</feature>
<evidence type="ECO:0000256" key="2">
    <source>
        <dbReference type="SAM" id="SignalP"/>
    </source>
</evidence>
<gene>
    <name evidence="3" type="ORF">G1C95_2262</name>
</gene>
<dbReference type="PROSITE" id="PS51257">
    <property type="entry name" value="PROKAR_LIPOPROTEIN"/>
    <property type="match status" value="1"/>
</dbReference>
<name>A0A7Y0HUS5_9BIFI</name>
<feature type="region of interest" description="Disordered" evidence="1">
    <location>
        <begin position="32"/>
        <end position="97"/>
    </location>
</feature>
<dbReference type="EMBL" id="JAAIII010000008">
    <property type="protein sequence ID" value="NMM95074.1"/>
    <property type="molecule type" value="Genomic_DNA"/>
</dbReference>
<sequence>MQYTPIRNALGTGLAAIVAVLAIAGTTACGGPADNGTSSNAGKQQNQQSQQSQQSDGNDTTDKGTGNGTSTTNNGNTGTSSNGSAAGTGANATPLNAQSTPDEIKAYVDSLQVGTDGSSDTYRSIPDVNMAETYYECSPQQGGSDLTWSTGPNAEYVRFTTGSMWTDTMPMTLQCAIDDVDMPADIISRISTDQSGTWQFAQWTDDDDRSVEGQVLWNRSGAAADVVIIDIDD</sequence>
<evidence type="ECO:0000313" key="4">
    <source>
        <dbReference type="Proteomes" id="UP000532194"/>
    </source>
</evidence>
<dbReference type="RefSeq" id="WP_169173076.1">
    <property type="nucleotide sequence ID" value="NZ_JAAIII010000008.1"/>
</dbReference>
<organism evidence="3 4">
    <name type="scientific">Bifidobacterium oedipodis</name>
    <dbReference type="NCBI Taxonomy" id="2675322"/>
    <lineage>
        <taxon>Bacteria</taxon>
        <taxon>Bacillati</taxon>
        <taxon>Actinomycetota</taxon>
        <taxon>Actinomycetes</taxon>
        <taxon>Bifidobacteriales</taxon>
        <taxon>Bifidobacteriaceae</taxon>
        <taxon>Bifidobacterium</taxon>
    </lineage>
</organism>
<feature type="compositionally biased region" description="Low complexity" evidence="1">
    <location>
        <begin position="68"/>
        <end position="93"/>
    </location>
</feature>
<proteinExistence type="predicted"/>
<comment type="caution">
    <text evidence="3">The sequence shown here is derived from an EMBL/GenBank/DDBJ whole genome shotgun (WGS) entry which is preliminary data.</text>
</comment>
<protein>
    <recommendedName>
        <fullName evidence="5">Secreted protein</fullName>
    </recommendedName>
</protein>
<evidence type="ECO:0000313" key="3">
    <source>
        <dbReference type="EMBL" id="NMM95074.1"/>
    </source>
</evidence>